<feature type="domain" description="Peptidase M24" evidence="5">
    <location>
        <begin position="519"/>
        <end position="709"/>
    </location>
</feature>
<dbReference type="InterPro" id="IPR002618">
    <property type="entry name" value="UDPGP_fam"/>
</dbReference>
<evidence type="ECO:0000256" key="3">
    <source>
        <dbReference type="ARBA" id="ARBA00022695"/>
    </source>
</evidence>
<dbReference type="KEGG" id="cfus:CYFUS_006917"/>
<dbReference type="Pfam" id="PF00557">
    <property type="entry name" value="Peptidase_M24"/>
    <property type="match status" value="1"/>
</dbReference>
<dbReference type="InterPro" id="IPR036005">
    <property type="entry name" value="Creatinase/aminopeptidase-like"/>
</dbReference>
<evidence type="ECO:0000259" key="5">
    <source>
        <dbReference type="Pfam" id="PF00557"/>
    </source>
</evidence>
<dbReference type="SUPFAM" id="SSF55920">
    <property type="entry name" value="Creatinase/aminopeptidase"/>
    <property type="match status" value="1"/>
</dbReference>
<organism evidence="6 7">
    <name type="scientific">Cystobacter fuscus</name>
    <dbReference type="NCBI Taxonomy" id="43"/>
    <lineage>
        <taxon>Bacteria</taxon>
        <taxon>Pseudomonadati</taxon>
        <taxon>Myxococcota</taxon>
        <taxon>Myxococcia</taxon>
        <taxon>Myxococcales</taxon>
        <taxon>Cystobacterineae</taxon>
        <taxon>Archangiaceae</taxon>
        <taxon>Cystobacter</taxon>
    </lineage>
</organism>
<comment type="similarity">
    <text evidence="1">Belongs to the UDPGP type 1 family.</text>
</comment>
<dbReference type="Gene3D" id="3.90.550.10">
    <property type="entry name" value="Spore Coat Polysaccharide Biosynthesis Protein SpsA, Chain A"/>
    <property type="match status" value="1"/>
</dbReference>
<proteinExistence type="inferred from homology"/>
<evidence type="ECO:0000313" key="7">
    <source>
        <dbReference type="Proteomes" id="UP000217257"/>
    </source>
</evidence>
<keyword evidence="2" id="KW-0808">Transferase</keyword>
<dbReference type="AlphaFoldDB" id="A0A250JDI5"/>
<evidence type="ECO:0000313" key="6">
    <source>
        <dbReference type="EMBL" id="ATB41451.1"/>
    </source>
</evidence>
<dbReference type="EMBL" id="CP022098">
    <property type="protein sequence ID" value="ATB41451.1"/>
    <property type="molecule type" value="Genomic_DNA"/>
</dbReference>
<dbReference type="PANTHER" id="PTHR43511">
    <property type="match status" value="1"/>
</dbReference>
<dbReference type="Pfam" id="PF01704">
    <property type="entry name" value="UDPGP"/>
    <property type="match status" value="1"/>
</dbReference>
<dbReference type="Proteomes" id="UP000217257">
    <property type="component" value="Chromosome"/>
</dbReference>
<name>A0A250JDI5_9BACT</name>
<dbReference type="SUPFAM" id="SSF53448">
    <property type="entry name" value="Nucleotide-diphospho-sugar transferases"/>
    <property type="match status" value="1"/>
</dbReference>
<feature type="region of interest" description="Disordered" evidence="4">
    <location>
        <begin position="21"/>
        <end position="47"/>
    </location>
</feature>
<evidence type="ECO:0000256" key="1">
    <source>
        <dbReference type="ARBA" id="ARBA00010401"/>
    </source>
</evidence>
<dbReference type="GO" id="GO:0003983">
    <property type="term" value="F:UTP:glucose-1-phosphate uridylyltransferase activity"/>
    <property type="evidence" value="ECO:0007669"/>
    <property type="project" value="InterPro"/>
</dbReference>
<dbReference type="InterPro" id="IPR029149">
    <property type="entry name" value="Creatin/AminoP/Spt16_N"/>
</dbReference>
<evidence type="ECO:0000256" key="2">
    <source>
        <dbReference type="ARBA" id="ARBA00022679"/>
    </source>
</evidence>
<dbReference type="InterPro" id="IPR016267">
    <property type="entry name" value="UDPGP_trans"/>
</dbReference>
<protein>
    <submittedName>
        <fullName evidence="6">Peptidase M24</fullName>
    </submittedName>
</protein>
<dbReference type="CDD" id="cd01066">
    <property type="entry name" value="APP_MetAP"/>
    <property type="match status" value="1"/>
</dbReference>
<gene>
    <name evidence="6" type="ORF">CYFUS_006917</name>
</gene>
<dbReference type="InterPro" id="IPR029044">
    <property type="entry name" value="Nucleotide-diphossugar_trans"/>
</dbReference>
<dbReference type="SUPFAM" id="SSF53092">
    <property type="entry name" value="Creatinase/prolidase N-terminal domain"/>
    <property type="match status" value="1"/>
</dbReference>
<dbReference type="GO" id="GO:0006011">
    <property type="term" value="P:UDP-alpha-D-glucose metabolic process"/>
    <property type="evidence" value="ECO:0007669"/>
    <property type="project" value="InterPro"/>
</dbReference>
<dbReference type="InterPro" id="IPR000994">
    <property type="entry name" value="Pept_M24"/>
</dbReference>
<dbReference type="Gene3D" id="3.90.230.10">
    <property type="entry name" value="Creatinase/methionine aminopeptidase superfamily"/>
    <property type="match status" value="1"/>
</dbReference>
<accession>A0A250JDI5</accession>
<evidence type="ECO:0000256" key="4">
    <source>
        <dbReference type="SAM" id="MobiDB-lite"/>
    </source>
</evidence>
<sequence>MTDTSPGFDPTKFQELVAKVRQEQQSAGPSTPAVELRPLDPSDIEAVPAPGTSLYEECLRLGSESLRRGEVAMVILVGGAGTRFGGAVKALAPLIDERTFLDVRLEDVHQVSQRHGAPVPVVLMTSPLTHEGIEAFVRSRGLGRDVLLFQQRMLPRLTPNWELFRDKAGELSLSPSGHGDFFRALRESGTAAELHRRGVRHVFFSNIDNVGATLDPIIVGLHLKLGREMTVEVTPRANQNGALDTGAAPVRIGNHPQLIEHIDPKQHRLINTNNIAFALEALIHKSIDLPYRVARKKVEGQEVLQLEQVTGEASTVVGPDNRPLLSVAFIEVPRDNPVTSRFEPVKAPEDLSYVVPRLRERLQAASARVTAGASETPRFDPSELETKLSRVRAVLEKHGLGAVRLRGVDWFAWATCGGSNVVLLSTDVGVAEVLITRDGAWVLTDAIEAARMEEEEVPPGLTVWSGPWQDKAQRETFVAARAGKAPVASDRPAKGEVPLPQELLHTRWSLLPQELARYRVLGRDAAEAMTDVLLAAKPEWTGWQLAGAGAEALWARGIHPALTLVGEERRLPLHRHATASREKLGERAMLVFCGRRHGLFANLTRFVYFRKPTPTERHLIADVAQVEAAVFKVSRPGATLGEGYEALVKAYAALERKGAEAFHHQGGSCGYLSRDEIARPGSQVVLQPHNALAWNPSLPGAKIEDTLVTSEGGVEILTVDPRWPTVSIDGRPRPDILVR</sequence>
<reference evidence="6 7" key="1">
    <citation type="submission" date="2017-06" db="EMBL/GenBank/DDBJ databases">
        <title>Sequencing and comparative analysis of myxobacterial genomes.</title>
        <authorList>
            <person name="Rupp O."/>
            <person name="Goesmann A."/>
            <person name="Sogaard-Andersen L."/>
        </authorList>
    </citation>
    <scope>NUCLEOTIDE SEQUENCE [LARGE SCALE GENOMIC DNA]</scope>
    <source>
        <strain evidence="6 7">DSM 52655</strain>
    </source>
</reference>
<keyword evidence="3" id="KW-0548">Nucleotidyltransferase</keyword>